<evidence type="ECO:0000313" key="3">
    <source>
        <dbReference type="Proteomes" id="UP000237347"/>
    </source>
</evidence>
<dbReference type="Proteomes" id="UP000237347">
    <property type="component" value="Unassembled WGS sequence"/>
</dbReference>
<name>A0AAW0KR31_QUESU</name>
<feature type="compositionally biased region" description="Basic and acidic residues" evidence="1">
    <location>
        <begin position="130"/>
        <end position="150"/>
    </location>
</feature>
<dbReference type="AlphaFoldDB" id="A0AAW0KR31"/>
<dbReference type="Gene3D" id="3.30.200.20">
    <property type="entry name" value="Phosphorylase Kinase, domain 1"/>
    <property type="match status" value="1"/>
</dbReference>
<accession>A0AAW0KR31</accession>
<keyword evidence="3" id="KW-1185">Reference proteome</keyword>
<dbReference type="GO" id="GO:0016301">
    <property type="term" value="F:kinase activity"/>
    <property type="evidence" value="ECO:0007669"/>
    <property type="project" value="UniProtKB-KW"/>
</dbReference>
<feature type="region of interest" description="Disordered" evidence="1">
    <location>
        <begin position="124"/>
        <end position="160"/>
    </location>
</feature>
<dbReference type="EMBL" id="PKMF04000248">
    <property type="protein sequence ID" value="KAK7841103.1"/>
    <property type="molecule type" value="Genomic_DNA"/>
</dbReference>
<sequence length="191" mass="21570">MLSVSLPRKKEDVEVPFFDFTTVATATNKFSQENVIGAGGFGPVYKRQRTALKENTHEAFQCSHFKYLASSSRQNEHDPVLQTGRRTRTTILAETSTKFTKIAQPKTHGNLNLYGCQTLNAPQPRATQRGKIENPRRCSEKRGRELRDIPGSENGTGTKWEGRYNVTELSSLLSHVREGQLTVYTQKRPKT</sequence>
<evidence type="ECO:0000256" key="1">
    <source>
        <dbReference type="SAM" id="MobiDB-lite"/>
    </source>
</evidence>
<dbReference type="InterPro" id="IPR011009">
    <property type="entry name" value="Kinase-like_dom_sf"/>
</dbReference>
<proteinExistence type="predicted"/>
<organism evidence="2 3">
    <name type="scientific">Quercus suber</name>
    <name type="common">Cork oak</name>
    <dbReference type="NCBI Taxonomy" id="58331"/>
    <lineage>
        <taxon>Eukaryota</taxon>
        <taxon>Viridiplantae</taxon>
        <taxon>Streptophyta</taxon>
        <taxon>Embryophyta</taxon>
        <taxon>Tracheophyta</taxon>
        <taxon>Spermatophyta</taxon>
        <taxon>Magnoliopsida</taxon>
        <taxon>eudicotyledons</taxon>
        <taxon>Gunneridae</taxon>
        <taxon>Pentapetalae</taxon>
        <taxon>rosids</taxon>
        <taxon>fabids</taxon>
        <taxon>Fagales</taxon>
        <taxon>Fagaceae</taxon>
        <taxon>Quercus</taxon>
    </lineage>
</organism>
<evidence type="ECO:0000313" key="2">
    <source>
        <dbReference type="EMBL" id="KAK7841103.1"/>
    </source>
</evidence>
<gene>
    <name evidence="2" type="primary">RKS1_3</name>
    <name evidence="2" type="ORF">CFP56_015814</name>
</gene>
<dbReference type="SUPFAM" id="SSF56112">
    <property type="entry name" value="Protein kinase-like (PK-like)"/>
    <property type="match status" value="1"/>
</dbReference>
<comment type="caution">
    <text evidence="2">The sequence shown here is derived from an EMBL/GenBank/DDBJ whole genome shotgun (WGS) entry which is preliminary data.</text>
</comment>
<reference evidence="2 3" key="1">
    <citation type="journal article" date="2018" name="Sci. Data">
        <title>The draft genome sequence of cork oak.</title>
        <authorList>
            <person name="Ramos A.M."/>
            <person name="Usie A."/>
            <person name="Barbosa P."/>
            <person name="Barros P.M."/>
            <person name="Capote T."/>
            <person name="Chaves I."/>
            <person name="Simoes F."/>
            <person name="Abreu I."/>
            <person name="Carrasquinho I."/>
            <person name="Faro C."/>
            <person name="Guimaraes J.B."/>
            <person name="Mendonca D."/>
            <person name="Nobrega F."/>
            <person name="Rodrigues L."/>
            <person name="Saibo N.J.M."/>
            <person name="Varela M.C."/>
            <person name="Egas C."/>
            <person name="Matos J."/>
            <person name="Miguel C.M."/>
            <person name="Oliveira M.M."/>
            <person name="Ricardo C.P."/>
            <person name="Goncalves S."/>
        </authorList>
    </citation>
    <scope>NUCLEOTIDE SEQUENCE [LARGE SCALE GENOMIC DNA]</scope>
    <source>
        <strain evidence="3">cv. HL8</strain>
    </source>
</reference>
<protein>
    <submittedName>
        <fullName evidence="2">G-type lectin s-receptor-like serine/threonine-protein kinase rks1</fullName>
    </submittedName>
</protein>